<dbReference type="Proteomes" id="UP000315914">
    <property type="component" value="Unassembled WGS sequence"/>
</dbReference>
<sequence>MSPVRLTAVAQCRQPSWSSSTRKPSGMRDVSPSAGTLQTGQGAPAPPQLQACGPSQGRSGWFSQTQPVSATGGAFHRGLEARGVSAPTGVSTQIGRGRSASSDGSQPEPTAAGTLSSYCPNRTWPGGIGFTSVPLSYIQSQPRPMRKVDAGAKLQMAAAVFQEGHELRVDPLDVDPAVLHGRRGGGDLHQLARGGFRVGEGTFIGQVQLSAPLRTSGTSWPARTYSESPAEPTRMSYARSACSRVKLAAKSLPISAGPRRSRS</sequence>
<gene>
    <name evidence="2" type="ORF">FBZ95_104319</name>
</gene>
<accession>A0A560IWC6</accession>
<protein>
    <submittedName>
        <fullName evidence="2">Uncharacterized protein</fullName>
    </submittedName>
</protein>
<feature type="compositionally biased region" description="Polar residues" evidence="1">
    <location>
        <begin position="215"/>
        <end position="227"/>
    </location>
</feature>
<feature type="compositionally biased region" description="Polar residues" evidence="1">
    <location>
        <begin position="56"/>
        <end position="69"/>
    </location>
</feature>
<keyword evidence="3" id="KW-1185">Reference proteome</keyword>
<comment type="caution">
    <text evidence="2">The sequence shown here is derived from an EMBL/GenBank/DDBJ whole genome shotgun (WGS) entry which is preliminary data.</text>
</comment>
<feature type="compositionally biased region" description="Polar residues" evidence="1">
    <location>
        <begin position="13"/>
        <end position="23"/>
    </location>
</feature>
<dbReference type="EMBL" id="VITW01000004">
    <property type="protein sequence ID" value="TWB76139.1"/>
    <property type="molecule type" value="Genomic_DNA"/>
</dbReference>
<evidence type="ECO:0000313" key="2">
    <source>
        <dbReference type="EMBL" id="TWB76139.1"/>
    </source>
</evidence>
<feature type="compositionally biased region" description="Polar residues" evidence="1">
    <location>
        <begin position="88"/>
        <end position="118"/>
    </location>
</feature>
<name>A0A560IWC6_9BRAD</name>
<organism evidence="2 3">
    <name type="scientific">Bradyrhizobium sacchari</name>
    <dbReference type="NCBI Taxonomy" id="1399419"/>
    <lineage>
        <taxon>Bacteria</taxon>
        <taxon>Pseudomonadati</taxon>
        <taxon>Pseudomonadota</taxon>
        <taxon>Alphaproteobacteria</taxon>
        <taxon>Hyphomicrobiales</taxon>
        <taxon>Nitrobacteraceae</taxon>
        <taxon>Bradyrhizobium</taxon>
    </lineage>
</organism>
<evidence type="ECO:0000256" key="1">
    <source>
        <dbReference type="SAM" id="MobiDB-lite"/>
    </source>
</evidence>
<reference evidence="2 3" key="1">
    <citation type="submission" date="2019-06" db="EMBL/GenBank/DDBJ databases">
        <title>Genomic Encyclopedia of Type Strains, Phase IV (KMG-V): Genome sequencing to study the core and pangenomes of soil and plant-associated prokaryotes.</title>
        <authorList>
            <person name="Whitman W."/>
        </authorList>
    </citation>
    <scope>NUCLEOTIDE SEQUENCE [LARGE SCALE GENOMIC DNA]</scope>
    <source>
        <strain evidence="2 3">BR 10556</strain>
    </source>
</reference>
<evidence type="ECO:0000313" key="3">
    <source>
        <dbReference type="Proteomes" id="UP000315914"/>
    </source>
</evidence>
<proteinExistence type="predicted"/>
<feature type="region of interest" description="Disordered" evidence="1">
    <location>
        <begin position="215"/>
        <end position="237"/>
    </location>
</feature>
<feature type="region of interest" description="Disordered" evidence="1">
    <location>
        <begin position="1"/>
        <end position="118"/>
    </location>
</feature>
<dbReference type="AlphaFoldDB" id="A0A560IWC6"/>